<dbReference type="OrthoDB" id="3520631at2"/>
<accession>A0A1T3P5K7</accession>
<dbReference type="AlphaFoldDB" id="A0A1T3P5K7"/>
<dbReference type="RefSeq" id="WP_078978519.1">
    <property type="nucleotide sequence ID" value="NZ_MWQN01000001.1"/>
</dbReference>
<evidence type="ECO:0000313" key="3">
    <source>
        <dbReference type="Proteomes" id="UP000190037"/>
    </source>
</evidence>
<keyword evidence="3" id="KW-1185">Reference proteome</keyword>
<gene>
    <name evidence="2" type="ORF">B4N89_27790</name>
</gene>
<evidence type="ECO:0000256" key="1">
    <source>
        <dbReference type="SAM" id="MobiDB-lite"/>
    </source>
</evidence>
<protein>
    <submittedName>
        <fullName evidence="2">Uncharacterized protein</fullName>
    </submittedName>
</protein>
<dbReference type="EMBL" id="MWQN01000001">
    <property type="protein sequence ID" value="OPC84225.1"/>
    <property type="molecule type" value="Genomic_DNA"/>
</dbReference>
<dbReference type="STRING" id="159449.B4N89_27790"/>
<dbReference type="Proteomes" id="UP000190037">
    <property type="component" value="Unassembled WGS sequence"/>
</dbReference>
<sequence length="342" mass="37754">MHWHSIDYRKRDGAKPGTPFDRGFWLHLPRAMPLCRLVGHRAVVDGTTGFGPDDPGSRWVCCDRCGTRPDPQGHLDPARWNIGDPYDDERAPEPHHPLGRPTRATSEVPGPWRTSPEGVIGGQVVVGKTFGGIGIDLKLGHAGSEHTLAASITLNPLGAVYIHTEGYGTWLQRRLNPTGYHPKRIEFRTYKGSVYWTLGTDRDSYSKGDPRWRHGSTVIDPRDRILGPRRHTYDKVGDPVTATVRMPHGDDHGVTLQLERCTTGRARGRKTTSWSVDWESNGIPYKPDGTGRYTGSAVTVSDRSVQAGTWPHHATAAIAASITTSRDRHRWPVPTAAVEAPA</sequence>
<proteinExistence type="predicted"/>
<name>A0A1T3P5K7_9ACTN</name>
<evidence type="ECO:0000313" key="2">
    <source>
        <dbReference type="EMBL" id="OPC84225.1"/>
    </source>
</evidence>
<reference evidence="2 3" key="1">
    <citation type="submission" date="2017-03" db="EMBL/GenBank/DDBJ databases">
        <title>Draft genome sequence of Streptomyces scabrisporus NF3, endophyte isolated from Amphipterygium adstringens.</title>
        <authorList>
            <person name="Vazquez M."/>
            <person name="Ceapa C.D."/>
            <person name="Rodriguez Luna D."/>
            <person name="Sanchez Esquivel S."/>
        </authorList>
    </citation>
    <scope>NUCLEOTIDE SEQUENCE [LARGE SCALE GENOMIC DNA]</scope>
    <source>
        <strain evidence="2 3">NF3</strain>
    </source>
</reference>
<comment type="caution">
    <text evidence="2">The sequence shown here is derived from an EMBL/GenBank/DDBJ whole genome shotgun (WGS) entry which is preliminary data.</text>
</comment>
<organism evidence="2 3">
    <name type="scientific">Embleya scabrispora</name>
    <dbReference type="NCBI Taxonomy" id="159449"/>
    <lineage>
        <taxon>Bacteria</taxon>
        <taxon>Bacillati</taxon>
        <taxon>Actinomycetota</taxon>
        <taxon>Actinomycetes</taxon>
        <taxon>Kitasatosporales</taxon>
        <taxon>Streptomycetaceae</taxon>
        <taxon>Embleya</taxon>
    </lineage>
</organism>
<feature type="region of interest" description="Disordered" evidence="1">
    <location>
        <begin position="72"/>
        <end position="116"/>
    </location>
</feature>